<protein>
    <submittedName>
        <fullName evidence="1">DDE transposase family protein</fullName>
    </submittedName>
</protein>
<dbReference type="AlphaFoldDB" id="A0A6L9JL80"/>
<evidence type="ECO:0000313" key="2">
    <source>
        <dbReference type="Proteomes" id="UP000479300"/>
    </source>
</evidence>
<comment type="caution">
    <text evidence="1">The sequence shown here is derived from an EMBL/GenBank/DDBJ whole genome shotgun (WGS) entry which is preliminary data.</text>
</comment>
<organism evidence="1 2">
    <name type="scientific">Photorhabdus laumondii subsp. laumondii</name>
    <name type="common">Photorhabdus luminescens subsp. laumondii</name>
    <dbReference type="NCBI Taxonomy" id="141679"/>
    <lineage>
        <taxon>Bacteria</taxon>
        <taxon>Pseudomonadati</taxon>
        <taxon>Pseudomonadota</taxon>
        <taxon>Gammaproteobacteria</taxon>
        <taxon>Enterobacterales</taxon>
        <taxon>Morganellaceae</taxon>
        <taxon>Photorhabdus</taxon>
    </lineage>
</organism>
<dbReference type="InterPro" id="IPR051698">
    <property type="entry name" value="Transposase_11-like"/>
</dbReference>
<dbReference type="Proteomes" id="UP000479300">
    <property type="component" value="Unassembled WGS sequence"/>
</dbReference>
<dbReference type="EMBL" id="WSFA01000012">
    <property type="protein sequence ID" value="NDL38565.1"/>
    <property type="molecule type" value="Genomic_DNA"/>
</dbReference>
<dbReference type="PANTHER" id="PTHR30298:SF0">
    <property type="entry name" value="PROTEIN YBFL-RELATED"/>
    <property type="match status" value="1"/>
</dbReference>
<reference evidence="1 2" key="1">
    <citation type="submission" date="2019-12" db="EMBL/GenBank/DDBJ databases">
        <title>Engineering Photorhabdus to improve their lethality against agricultural pests.</title>
        <authorList>
            <person name="Machado R.A.R."/>
        </authorList>
    </citation>
    <scope>NUCLEOTIDE SEQUENCE [LARGE SCALE GENOMIC DNA]</scope>
    <source>
        <strain evidence="1 2">EN01</strain>
    </source>
</reference>
<dbReference type="RefSeq" id="WP_041380440.1">
    <property type="nucleotide sequence ID" value="NZ_CAWPHK010000019.1"/>
</dbReference>
<evidence type="ECO:0000313" key="1">
    <source>
        <dbReference type="EMBL" id="NDL38565.1"/>
    </source>
</evidence>
<dbReference type="KEGG" id="plum:A4R40_24025"/>
<accession>A0A6L9JL80</accession>
<dbReference type="PANTHER" id="PTHR30298">
    <property type="entry name" value="H REPEAT-ASSOCIATED PREDICTED TRANSPOSASE"/>
    <property type="match status" value="1"/>
</dbReference>
<name>A0A6L9JL80_PHOLM</name>
<proteinExistence type="predicted"/>
<sequence length="91" mass="10321">MAPKAGKKLKVLVLSSRGLLKQYGKFEQGITTHDTIVHMVSCISTKLFQKYFIKWMNICRELMKSSGSATDGKTVRRSQFGATIQRNYYLG</sequence>
<gene>
    <name evidence="1" type="ORF">GPY51_07170</name>
</gene>